<feature type="compositionally biased region" description="Basic and acidic residues" evidence="1">
    <location>
        <begin position="1027"/>
        <end position="1041"/>
    </location>
</feature>
<feature type="region of interest" description="Disordered" evidence="1">
    <location>
        <begin position="966"/>
        <end position="1011"/>
    </location>
</feature>
<feature type="region of interest" description="Disordered" evidence="1">
    <location>
        <begin position="1178"/>
        <end position="1200"/>
    </location>
</feature>
<feature type="compositionally biased region" description="Low complexity" evidence="1">
    <location>
        <begin position="608"/>
        <end position="626"/>
    </location>
</feature>
<evidence type="ECO:0000313" key="2">
    <source>
        <dbReference type="EMBL" id="CAE4614797.1"/>
    </source>
</evidence>
<feature type="region of interest" description="Disordered" evidence="1">
    <location>
        <begin position="1"/>
        <end position="131"/>
    </location>
</feature>
<proteinExistence type="predicted"/>
<feature type="compositionally biased region" description="Polar residues" evidence="1">
    <location>
        <begin position="542"/>
        <end position="559"/>
    </location>
</feature>
<feature type="region of interest" description="Disordered" evidence="1">
    <location>
        <begin position="362"/>
        <end position="398"/>
    </location>
</feature>
<reference evidence="3" key="1">
    <citation type="submission" date="2021-01" db="EMBL/GenBank/DDBJ databases">
        <authorList>
            <person name="Corre E."/>
            <person name="Pelletier E."/>
            <person name="Niang G."/>
            <person name="Scheremetjew M."/>
            <person name="Finn R."/>
            <person name="Kale V."/>
            <person name="Holt S."/>
            <person name="Cochrane G."/>
            <person name="Meng A."/>
            <person name="Brown T."/>
            <person name="Cohen L."/>
        </authorList>
    </citation>
    <scope>NUCLEOTIDE SEQUENCE</scope>
    <source>
        <strain evidence="3">GSO104</strain>
    </source>
</reference>
<feature type="region of interest" description="Disordered" evidence="1">
    <location>
        <begin position="608"/>
        <end position="772"/>
    </location>
</feature>
<feature type="compositionally biased region" description="Basic and acidic residues" evidence="1">
    <location>
        <begin position="866"/>
        <end position="875"/>
    </location>
</feature>
<name>A0A6V2GMD6_9STRA</name>
<organism evidence="3">
    <name type="scientific">Ditylum brightwellii</name>
    <dbReference type="NCBI Taxonomy" id="49249"/>
    <lineage>
        <taxon>Eukaryota</taxon>
        <taxon>Sar</taxon>
        <taxon>Stramenopiles</taxon>
        <taxon>Ochrophyta</taxon>
        <taxon>Bacillariophyta</taxon>
        <taxon>Mediophyceae</taxon>
        <taxon>Lithodesmiophycidae</taxon>
        <taxon>Lithodesmiales</taxon>
        <taxon>Lithodesmiaceae</taxon>
        <taxon>Ditylum</taxon>
    </lineage>
</organism>
<feature type="compositionally biased region" description="Polar residues" evidence="1">
    <location>
        <begin position="789"/>
        <end position="802"/>
    </location>
</feature>
<accession>A0A6V2GMD6</accession>
<feature type="compositionally biased region" description="Polar residues" evidence="1">
    <location>
        <begin position="376"/>
        <end position="394"/>
    </location>
</feature>
<feature type="region of interest" description="Disordered" evidence="1">
    <location>
        <begin position="1026"/>
        <end position="1080"/>
    </location>
</feature>
<dbReference type="EMBL" id="HBNS01023929">
    <property type="protein sequence ID" value="CAE4614797.1"/>
    <property type="molecule type" value="Transcribed_RNA"/>
</dbReference>
<feature type="compositionally biased region" description="Polar residues" evidence="1">
    <location>
        <begin position="627"/>
        <end position="641"/>
    </location>
</feature>
<feature type="compositionally biased region" description="Basic residues" evidence="1">
    <location>
        <begin position="27"/>
        <end position="45"/>
    </location>
</feature>
<feature type="region of interest" description="Disordered" evidence="1">
    <location>
        <begin position="531"/>
        <end position="576"/>
    </location>
</feature>
<feature type="region of interest" description="Disordered" evidence="1">
    <location>
        <begin position="789"/>
        <end position="819"/>
    </location>
</feature>
<feature type="region of interest" description="Disordered" evidence="1">
    <location>
        <begin position="162"/>
        <end position="182"/>
    </location>
</feature>
<sequence>MEGRFMEAGEATGNTKSDIAHNDVSKRKSRKSKKRKSSKHRHRNHASSNSNSRYDTPREEAPPLRNNKPSLDFLPPSGSAYNHHRSTPAKTPRPPPSTSKKQTILYEEARDDVEEGRSSTRRKRWWGGSNGSNFNFPRSRCETNETRYSDARDTIISEDVTSGNITYQKKQPVQQPSPRTSSRYYDATDEIYRSYAKSSFSRNSSSSNNKQHTIAYQQNMVDDYVSPMVEDHHHVPWSEQQFPTPPQLQNTHWRLKRSSHDNHQGNLRLPPSVNEKLNTNLNRDMDREDYCGGAMDEYAGAPYPQSPLSTTQHHDRSLLVLSTPATPAESIWHHVRKIFSGAFAFCDPDDELKSKDGYNNYDDYDDDGYHHKSSSNGTSRTYERTSSGLTNNQLVGPELLPSYSQDKMLEYSDLEDDGSSVFFGGDDRTKYTYGNDDNSTLCSNCSRDDLPVGCSPRPSSTFSSKESNTVEIAFMDETNGAIDPHFFRASILRDPALLMGCRYSGWDGKRSHYTATIPSSSFSSPPKNIGAGAGGGGAVVPSNKQQFPFKTPDSTGSSFDDNDESGSILPRRAGSGTFRILTDGERSWISPEHEGELGDATTVIHVIPSPSVHSSPTKQQSQSKTTINVSSTLGQQLQLSPKRTHRKQRSSISEMTSHTTTLDNNGNHLIHHTNGTAQDTTSCCNDTVSRSPVSIYLPPDEISPSQKEMMKDFLSSSSSDDDNDEASPETAPEVLSEPQLALSPVRNNTQSGGEAAAGTGMTFSPTRGLGRPPLIKNRLETIGTQRTVPQPNRARANTGNTTSSRSSMGMLSSATNGSYHRRTDSTVYFSPDTLSLICGNDNDNNRNAKNNLTLGAGVGNNKNKKLNGETKRSTSPDEPPMAVIRTCNKASNNSSSSPYHRRKVSHSSISQTITVVKLNRDEEVDISPIDDDLERNATDDELSPFMKAKQRKGYVVKRDDGVECTPIRRSNDVSSRCDSNDKDSCDKKSEKEEESGRSHFFPPPNQKNGVSVKLFGAGIHGGDVMEEEKKTDEADEKRNINAEDVYGQQQLSTPRDKKGTKKKKERGSPLLSKSSKRKSDNKIFISPSKQPELDYGHEEYFLPKCPAFVKELRKSGRTGNCVLEGWVAFSKGEKLIELLRQKKQDSDDAWNSYPELGRNDFRYATVLDDGPYLHLFSSRKKSKSNDSGEMGKSNDSTGVNSKVMSIDLSQNISPETRLISKKHGRCIVLVDKISKRVICTLLPVSLDPSFFRDKNRSRLVSDKKFENIRHRIFLTPPPAAHGDYRSRMESHVIHHSQRKNKKSNGGGEWGDPNFVEECFAPVAQLESVTYVLFAIDGAMKFKCSLVWN</sequence>
<evidence type="ECO:0000256" key="1">
    <source>
        <dbReference type="SAM" id="MobiDB-lite"/>
    </source>
</evidence>
<feature type="compositionally biased region" description="Polar residues" evidence="1">
    <location>
        <begin position="888"/>
        <end position="898"/>
    </location>
</feature>
<feature type="compositionally biased region" description="Low complexity" evidence="1">
    <location>
        <begin position="803"/>
        <end position="813"/>
    </location>
</feature>
<feature type="region of interest" description="Disordered" evidence="1">
    <location>
        <begin position="844"/>
        <end position="909"/>
    </location>
</feature>
<dbReference type="EMBL" id="HBNS01023930">
    <property type="protein sequence ID" value="CAE4614799.1"/>
    <property type="molecule type" value="Transcribed_RNA"/>
</dbReference>
<feature type="compositionally biased region" description="Basic and acidic residues" evidence="1">
    <location>
        <begin position="978"/>
        <end position="997"/>
    </location>
</feature>
<gene>
    <name evidence="2" type="ORF">DBRI00130_LOCUS18886</name>
    <name evidence="3" type="ORF">DBRI00130_LOCUS18887</name>
</gene>
<evidence type="ECO:0000313" key="3">
    <source>
        <dbReference type="EMBL" id="CAE4614799.1"/>
    </source>
</evidence>
<protein>
    <submittedName>
        <fullName evidence="3">Uncharacterized protein</fullName>
    </submittedName>
</protein>
<feature type="compositionally biased region" description="Polar residues" evidence="1">
    <location>
        <begin position="650"/>
        <end position="692"/>
    </location>
</feature>